<dbReference type="WBParaSite" id="TCONS_00003741.p1">
    <property type="protein sequence ID" value="TCONS_00003741.p1"/>
    <property type="gene ID" value="XLOC_000226"/>
</dbReference>
<dbReference type="InterPro" id="IPR052763">
    <property type="entry name" value="DnaJ_C4"/>
</dbReference>
<dbReference type="Pfam" id="PF00226">
    <property type="entry name" value="DnaJ"/>
    <property type="match status" value="2"/>
</dbReference>
<evidence type="ECO:0000259" key="2">
    <source>
        <dbReference type="PROSITE" id="PS50076"/>
    </source>
</evidence>
<keyword evidence="3" id="KW-1185">Reference proteome</keyword>
<feature type="domain" description="J" evidence="2">
    <location>
        <begin position="26"/>
        <end position="106"/>
    </location>
</feature>
<dbReference type="Gene3D" id="1.10.287.110">
    <property type="entry name" value="DnaJ domain"/>
    <property type="match status" value="2"/>
</dbReference>
<name>A0AAF5HYX9_STRER</name>
<keyword evidence="1" id="KW-0812">Transmembrane</keyword>
<dbReference type="CDD" id="cd06257">
    <property type="entry name" value="DnaJ"/>
    <property type="match status" value="2"/>
</dbReference>
<proteinExistence type="predicted"/>
<evidence type="ECO:0000313" key="4">
    <source>
        <dbReference type="WBParaSite" id="TCONS_00003741.p1"/>
    </source>
</evidence>
<dbReference type="PROSITE" id="PS50076">
    <property type="entry name" value="DNAJ_2"/>
    <property type="match status" value="2"/>
</dbReference>
<dbReference type="Proteomes" id="UP000035681">
    <property type="component" value="Unplaced"/>
</dbReference>
<organism evidence="3 4">
    <name type="scientific">Strongyloides stercoralis</name>
    <name type="common">Threadworm</name>
    <dbReference type="NCBI Taxonomy" id="6248"/>
    <lineage>
        <taxon>Eukaryota</taxon>
        <taxon>Metazoa</taxon>
        <taxon>Ecdysozoa</taxon>
        <taxon>Nematoda</taxon>
        <taxon>Chromadorea</taxon>
        <taxon>Rhabditida</taxon>
        <taxon>Tylenchina</taxon>
        <taxon>Panagrolaimomorpha</taxon>
        <taxon>Strongyloidoidea</taxon>
        <taxon>Strongyloididae</taxon>
        <taxon>Strongyloides</taxon>
    </lineage>
</organism>
<sequence>MKLYQSCWRVRRVFYRSASYDIKKKNYYEILGIPRDAPDNEIKRAFLKKSRELHPDGDLYKDEDEGTSVNKSHWSYKSKTQSFMELKEAYDVLKKSDTRAEYDSNLYYLESKDGYLMEFGVCVVFLVIIANVKKKLNLYKTKNKPLAVGRNISWRFIRQFNYTPHKSYYEILGLSPNATKAEIKAKFYELSKKYHPDVNDSKDNIKNSIKFSEISEAYETLKNDQKRREYDMRRGYGSSMNSQFWQGHDFSNYQNPNGGYYYRRQTFYYGPDKKFSQQRSNRYTQSDFDDIWRRFHKAVNSEEHKAYEKYQEELRNSLWKEYEKRREEAWKKRTEEYQKNNPFNFYKNRKEDNNNTNDFNESTLAKIVGLYILIFSMVTLFQIFFDRGLARSRKIREKIGPTNESMPNEEVYRPIDTSNIPHNVDVINDKSTPDQSAFPYGMPK</sequence>
<dbReference type="PANTHER" id="PTHR44825:SF1">
    <property type="entry name" value="DNAJ HOMOLOG SUBFAMILY C MEMBER 4"/>
    <property type="match status" value="1"/>
</dbReference>
<evidence type="ECO:0000256" key="1">
    <source>
        <dbReference type="SAM" id="Phobius"/>
    </source>
</evidence>
<protein>
    <recommendedName>
        <fullName evidence="2">J domain-containing protein</fullName>
    </recommendedName>
</protein>
<dbReference type="PANTHER" id="PTHR44825">
    <property type="match status" value="1"/>
</dbReference>
<dbReference type="SMART" id="SM00271">
    <property type="entry name" value="DnaJ"/>
    <property type="match status" value="2"/>
</dbReference>
<dbReference type="PRINTS" id="PR00625">
    <property type="entry name" value="JDOMAIN"/>
</dbReference>
<dbReference type="AlphaFoldDB" id="A0AAF5HYX9"/>
<dbReference type="InterPro" id="IPR036869">
    <property type="entry name" value="J_dom_sf"/>
</dbReference>
<reference evidence="4" key="1">
    <citation type="submission" date="2024-02" db="UniProtKB">
        <authorList>
            <consortium name="WormBaseParasite"/>
        </authorList>
    </citation>
    <scope>IDENTIFICATION</scope>
</reference>
<dbReference type="PROSITE" id="PS00636">
    <property type="entry name" value="DNAJ_1"/>
    <property type="match status" value="1"/>
</dbReference>
<feature type="transmembrane region" description="Helical" evidence="1">
    <location>
        <begin position="364"/>
        <end position="385"/>
    </location>
</feature>
<evidence type="ECO:0000313" key="3">
    <source>
        <dbReference type="Proteomes" id="UP000035681"/>
    </source>
</evidence>
<dbReference type="SUPFAM" id="SSF46565">
    <property type="entry name" value="Chaperone J-domain"/>
    <property type="match status" value="2"/>
</dbReference>
<dbReference type="InterPro" id="IPR001623">
    <property type="entry name" value="DnaJ_domain"/>
</dbReference>
<dbReference type="InterPro" id="IPR018253">
    <property type="entry name" value="DnaJ_domain_CS"/>
</dbReference>
<accession>A0AAF5HYX9</accession>
<feature type="transmembrane region" description="Helical" evidence="1">
    <location>
        <begin position="115"/>
        <end position="132"/>
    </location>
</feature>
<feature type="domain" description="J" evidence="2">
    <location>
        <begin position="167"/>
        <end position="234"/>
    </location>
</feature>
<keyword evidence="1" id="KW-1133">Transmembrane helix</keyword>
<keyword evidence="1" id="KW-0472">Membrane</keyword>